<proteinExistence type="predicted"/>
<evidence type="ECO:0000313" key="2">
    <source>
        <dbReference type="WBParaSite" id="ECPE_0001395801-mRNA-1"/>
    </source>
</evidence>
<evidence type="ECO:0000259" key="1">
    <source>
        <dbReference type="Pfam" id="PF06159"/>
    </source>
</evidence>
<accession>A0A183B3Y3</accession>
<feature type="domain" description="Trafficking protein particle complex subunit 13 N-terminal" evidence="1">
    <location>
        <begin position="56"/>
        <end position="97"/>
    </location>
</feature>
<organism evidence="2">
    <name type="scientific">Echinostoma caproni</name>
    <dbReference type="NCBI Taxonomy" id="27848"/>
    <lineage>
        <taxon>Eukaryota</taxon>
        <taxon>Metazoa</taxon>
        <taxon>Spiralia</taxon>
        <taxon>Lophotrochozoa</taxon>
        <taxon>Platyhelminthes</taxon>
        <taxon>Trematoda</taxon>
        <taxon>Digenea</taxon>
        <taxon>Plagiorchiida</taxon>
        <taxon>Echinostomata</taxon>
        <taxon>Echinostomatoidea</taxon>
        <taxon>Echinostomatidae</taxon>
        <taxon>Echinostoma</taxon>
    </lineage>
</organism>
<dbReference type="WBParaSite" id="ECPE_0001395801-mRNA-1">
    <property type="protein sequence ID" value="ECPE_0001395801-mRNA-1"/>
    <property type="gene ID" value="ECPE_0001395801"/>
</dbReference>
<dbReference type="Pfam" id="PF06159">
    <property type="entry name" value="TRAPPC13_N"/>
    <property type="match status" value="1"/>
</dbReference>
<sequence length="100" mass="10696">LYLDDLAGCLTTADAGLRADLDGAPMHRLPVVFGALAETTMKKPIADLVRVKAGGPGELLSLPQSFGSTYLGETFSAHMNLHNESDQICYNVELKVSISF</sequence>
<dbReference type="AlphaFoldDB" id="A0A183B3Y3"/>
<dbReference type="InterPro" id="IPR055427">
    <property type="entry name" value="TRAPPC13_N"/>
</dbReference>
<protein>
    <submittedName>
        <fullName evidence="2">Trafficking protein particle complex subunit 13</fullName>
    </submittedName>
</protein>
<reference evidence="2" key="1">
    <citation type="submission" date="2016-06" db="UniProtKB">
        <authorList>
            <consortium name="WormBaseParasite"/>
        </authorList>
    </citation>
    <scope>IDENTIFICATION</scope>
</reference>
<name>A0A183B3Y3_9TREM</name>